<dbReference type="PANTHER" id="PTHR39142:SF1">
    <property type="entry name" value="AEL197CP"/>
    <property type="match status" value="1"/>
</dbReference>
<feature type="signal peptide" evidence="2">
    <location>
        <begin position="1"/>
        <end position="34"/>
    </location>
</feature>
<reference evidence="3" key="2">
    <citation type="journal article" date="2022" name="Microbiol. Resour. Announc.">
        <title>Whole-Genome Sequence of Entomortierella parvispora E1425, a Mucoromycotan Fungus Associated with Burkholderiaceae-Related Endosymbiotic Bacteria.</title>
        <authorList>
            <person name="Herlambang A."/>
            <person name="Guo Y."/>
            <person name="Takashima Y."/>
            <person name="Narisawa K."/>
            <person name="Ohta H."/>
            <person name="Nishizawa T."/>
        </authorList>
    </citation>
    <scope>NUCLEOTIDE SEQUENCE</scope>
    <source>
        <strain evidence="3">E1425</strain>
    </source>
</reference>
<name>A0A9P3LS09_9FUNG</name>
<feature type="compositionally biased region" description="Pro residues" evidence="1">
    <location>
        <begin position="53"/>
        <end position="67"/>
    </location>
</feature>
<feature type="chain" id="PRO_5040302497" evidence="2">
    <location>
        <begin position="35"/>
        <end position="657"/>
    </location>
</feature>
<dbReference type="GO" id="GO:0005262">
    <property type="term" value="F:calcium channel activity"/>
    <property type="evidence" value="ECO:0007669"/>
    <property type="project" value="InterPro"/>
</dbReference>
<dbReference type="PANTHER" id="PTHR39142">
    <property type="entry name" value="MID1P"/>
    <property type="match status" value="1"/>
</dbReference>
<dbReference type="AlphaFoldDB" id="A0A9P3LS09"/>
<gene>
    <name evidence="3" type="ORF">EMPS_00603</name>
</gene>
<feature type="compositionally biased region" description="Low complexity" evidence="1">
    <location>
        <begin position="37"/>
        <end position="52"/>
    </location>
</feature>
<dbReference type="Pfam" id="PF12929">
    <property type="entry name" value="Mid1"/>
    <property type="match status" value="1"/>
</dbReference>
<sequence>MLHKTRRSWRPSAVLALALCSFLSLDSFTHQALAQSASPTPTSLPVTSSPASSSPPQPSPIPIPPPIPPVPYVPLPAGTRELQDSQVVEDTVAIGQLQTYHFSIAQQQQSLPVRRQLERILFHPGIQQGSLFDKRQVVVTPSGTVVQTTTISASTTTQAPVPTRTIVPTLPPPFSNGTYAVFISISTCQSPKSASNAICPPLTLYVSTSDSQPLPGPGQDPKVVQTVTSVEGLVQFTAYTSKDVFFSLQGPALNSTWSGDWAVEVGASSQGYVQGYQTKQGLILDDTDSLSASFLTANFTAVPPFSVYLINSTALPQGLTRSVCAVEAVQPLPLTKTSMTITQTNRTSNLDGSMGTEIIPAEPTFEEFGQRRQVFLQGLNPGTNYTAFFVTDVLNQAGAEAMYSLTTFKTKIHDNCMLITDLEFCYEVAYAVPITPLSTLQASGTSGSTNGTIRTDVSNFYDDFTSNLMDNFKRVLGQYDCTKSQYSLIRNCTDCERSYRRWLCAVSIPRCTDVEDITSPNNVGYQPPAIPDPDMVENPYLIDRSHGAVVVERNTTTSRGAIAQLRQNPLMNPGDYGEVLPCIDLCFDVVQSCPNFLGFNCPVKNMVGNYAHMNSYGFQCNGLGVVPVPSSAPSAVSGKLSSILLSLFVTATLTLIF</sequence>
<evidence type="ECO:0000313" key="3">
    <source>
        <dbReference type="EMBL" id="GJJ68257.1"/>
    </source>
</evidence>
<dbReference type="EMBL" id="BQFW01000001">
    <property type="protein sequence ID" value="GJJ68257.1"/>
    <property type="molecule type" value="Genomic_DNA"/>
</dbReference>
<dbReference type="OrthoDB" id="5405745at2759"/>
<evidence type="ECO:0000256" key="1">
    <source>
        <dbReference type="SAM" id="MobiDB-lite"/>
    </source>
</evidence>
<feature type="region of interest" description="Disordered" evidence="1">
    <location>
        <begin position="37"/>
        <end position="67"/>
    </location>
</feature>
<dbReference type="InterPro" id="IPR024338">
    <property type="entry name" value="MID1/Yam8"/>
</dbReference>
<evidence type="ECO:0000313" key="4">
    <source>
        <dbReference type="Proteomes" id="UP000827284"/>
    </source>
</evidence>
<dbReference type="GO" id="GO:0098703">
    <property type="term" value="P:calcium ion import across plasma membrane"/>
    <property type="evidence" value="ECO:0007669"/>
    <property type="project" value="InterPro"/>
</dbReference>
<protein>
    <submittedName>
        <fullName evidence="3">Calcium channel MID1</fullName>
    </submittedName>
</protein>
<keyword evidence="2" id="KW-0732">Signal</keyword>
<accession>A0A9P3LS09</accession>
<keyword evidence="4" id="KW-1185">Reference proteome</keyword>
<comment type="caution">
    <text evidence="3">The sequence shown here is derived from an EMBL/GenBank/DDBJ whole genome shotgun (WGS) entry which is preliminary data.</text>
</comment>
<reference evidence="3" key="1">
    <citation type="submission" date="2021-11" db="EMBL/GenBank/DDBJ databases">
        <authorList>
            <person name="Herlambang A."/>
            <person name="Guo Y."/>
            <person name="Takashima Y."/>
            <person name="Nishizawa T."/>
        </authorList>
    </citation>
    <scope>NUCLEOTIDE SEQUENCE</scope>
    <source>
        <strain evidence="3">E1425</strain>
    </source>
</reference>
<evidence type="ECO:0000256" key="2">
    <source>
        <dbReference type="SAM" id="SignalP"/>
    </source>
</evidence>
<proteinExistence type="predicted"/>
<organism evidence="3 4">
    <name type="scientific">Entomortierella parvispora</name>
    <dbReference type="NCBI Taxonomy" id="205924"/>
    <lineage>
        <taxon>Eukaryota</taxon>
        <taxon>Fungi</taxon>
        <taxon>Fungi incertae sedis</taxon>
        <taxon>Mucoromycota</taxon>
        <taxon>Mortierellomycotina</taxon>
        <taxon>Mortierellomycetes</taxon>
        <taxon>Mortierellales</taxon>
        <taxon>Mortierellaceae</taxon>
        <taxon>Entomortierella</taxon>
    </lineage>
</organism>
<dbReference type="Proteomes" id="UP000827284">
    <property type="component" value="Unassembled WGS sequence"/>
</dbReference>